<dbReference type="AlphaFoldDB" id="A0A1C5HZG3"/>
<dbReference type="Proteomes" id="UP000198210">
    <property type="component" value="Chromosome I"/>
</dbReference>
<evidence type="ECO:0000256" key="1">
    <source>
        <dbReference type="ARBA" id="ARBA00004418"/>
    </source>
</evidence>
<gene>
    <name evidence="7" type="ORF">GA0074704_2633</name>
</gene>
<name>A0A1C5HZG3_9ACTN</name>
<sequence>MARSALRTIAADTRALGPSAPVRAAYEASKRSGFHAVLFRGKVRRYHPAVPVHLTGLLPHGEAARQRCLDDAGSVLGQGLRAFGQRVRTGGSAPWSTDPLTGRQWPELEPWWRIDIRSDARLSDVKHTWEVARHRDLVVLARAAHLDPTGPWLDGLTGLLRSWCEQSPPERGVNWYSSLELALRAIAWSQILVLAGERLPRELVVTMERLLLASARHLTVELPYTMSSMRNNHMLGDALGLIVLSRMFPTVRRARWWGLAGERMFAAQLRRHVAADGRMIEDSLSYHRFVLEMLIVRVLLGEAPAGVRHDLHAASRHLIRLGVFDGEIPQYGDWDEGRVLASSGDPLDVAGSVALGLVLCGDRVPTRWYADFDELAWYAPEPPEAGDLAPTVRTPAVTASGGIARVKRGPWRVWFKVDAGPSHGHADLTSVWIRHGDRWLVADPGTGTYNGPLEVRNGLRTSAAHPVRRPDGRDQLVPHRAFRWLNSGRGHLGEPLILPGQTVLFGWHDAYARGERPVRVGRAVVVADRYVAVVEFADRSTAVGSWSLTVPLHPDVLLDGDTMTVGESKVGLFGLAGHSTVRGRSTPFAGWYSRTYGRWEPATWITAESRAATTVWGLGTAPGLRGGPDDLDGLRFAVTWSRTGACLAVTHTDSGQVHHVRAPR</sequence>
<keyword evidence="4" id="KW-0456">Lyase</keyword>
<keyword evidence="2" id="KW-0732">Signal</keyword>
<dbReference type="GO" id="GO:0016829">
    <property type="term" value="F:lyase activity"/>
    <property type="evidence" value="ECO:0007669"/>
    <property type="project" value="UniProtKB-KW"/>
</dbReference>
<dbReference type="Pfam" id="PF16889">
    <property type="entry name" value="Hepar_II_III_N"/>
    <property type="match status" value="1"/>
</dbReference>
<feature type="domain" description="Heparin-sulfate lyase N-terminal" evidence="6">
    <location>
        <begin position="160"/>
        <end position="295"/>
    </location>
</feature>
<organism evidence="7 8">
    <name type="scientific">Micromonospora siamensis</name>
    <dbReference type="NCBI Taxonomy" id="299152"/>
    <lineage>
        <taxon>Bacteria</taxon>
        <taxon>Bacillati</taxon>
        <taxon>Actinomycetota</taxon>
        <taxon>Actinomycetes</taxon>
        <taxon>Micromonosporales</taxon>
        <taxon>Micromonosporaceae</taxon>
        <taxon>Micromonospora</taxon>
    </lineage>
</organism>
<comment type="subcellular location">
    <subcellularLocation>
        <location evidence="1">Periplasm</location>
    </subcellularLocation>
</comment>
<accession>A0A1C5HZG3</accession>
<reference evidence="7 8" key="1">
    <citation type="submission" date="2016-06" db="EMBL/GenBank/DDBJ databases">
        <authorList>
            <person name="Kjaerup R.B."/>
            <person name="Dalgaard T.S."/>
            <person name="Juul-Madsen H.R."/>
        </authorList>
    </citation>
    <scope>NUCLEOTIDE SEQUENCE [LARGE SCALE GENOMIC DNA]</scope>
    <source>
        <strain evidence="7 8">DSM 45097</strain>
    </source>
</reference>
<evidence type="ECO:0000259" key="6">
    <source>
        <dbReference type="Pfam" id="PF16889"/>
    </source>
</evidence>
<proteinExistence type="predicted"/>
<dbReference type="Gene3D" id="1.50.10.100">
    <property type="entry name" value="Chondroitin AC/alginate lyase"/>
    <property type="match status" value="1"/>
</dbReference>
<dbReference type="Gene3D" id="2.70.98.70">
    <property type="match status" value="1"/>
</dbReference>
<dbReference type="GO" id="GO:0042597">
    <property type="term" value="C:periplasmic space"/>
    <property type="evidence" value="ECO:0007669"/>
    <property type="project" value="UniProtKB-SubCell"/>
</dbReference>
<dbReference type="PANTHER" id="PTHR39210:SF1">
    <property type="entry name" value="HEPARIN-SULFATE LYASE"/>
    <property type="match status" value="1"/>
</dbReference>
<dbReference type="PANTHER" id="PTHR39210">
    <property type="entry name" value="HEPARIN-SULFATE LYASE"/>
    <property type="match status" value="1"/>
</dbReference>
<keyword evidence="3" id="KW-0574">Periplasm</keyword>
<evidence type="ECO:0000313" key="8">
    <source>
        <dbReference type="Proteomes" id="UP000198210"/>
    </source>
</evidence>
<protein>
    <submittedName>
        <fullName evidence="7">Heparinase II/III N-terminus</fullName>
    </submittedName>
</protein>
<dbReference type="InterPro" id="IPR031680">
    <property type="entry name" value="Hepar_II_III_N"/>
</dbReference>
<evidence type="ECO:0000256" key="2">
    <source>
        <dbReference type="ARBA" id="ARBA00022729"/>
    </source>
</evidence>
<evidence type="ECO:0000259" key="5">
    <source>
        <dbReference type="Pfam" id="PF07940"/>
    </source>
</evidence>
<dbReference type="RefSeq" id="WP_088970768.1">
    <property type="nucleotide sequence ID" value="NZ_JBHLYF010000006.1"/>
</dbReference>
<evidence type="ECO:0000256" key="4">
    <source>
        <dbReference type="ARBA" id="ARBA00023239"/>
    </source>
</evidence>
<keyword evidence="8" id="KW-1185">Reference proteome</keyword>
<feature type="domain" description="Heparinase II/III-like C-terminal" evidence="5">
    <location>
        <begin position="397"/>
        <end position="598"/>
    </location>
</feature>
<evidence type="ECO:0000313" key="7">
    <source>
        <dbReference type="EMBL" id="SCG51359.1"/>
    </source>
</evidence>
<dbReference type="InterPro" id="IPR008929">
    <property type="entry name" value="Chondroitin_lyas"/>
</dbReference>
<dbReference type="InterPro" id="IPR012480">
    <property type="entry name" value="Hepar_II_III_C"/>
</dbReference>
<dbReference type="EMBL" id="LT607751">
    <property type="protein sequence ID" value="SCG51359.1"/>
    <property type="molecule type" value="Genomic_DNA"/>
</dbReference>
<dbReference type="Pfam" id="PF07940">
    <property type="entry name" value="Hepar_II_III_C"/>
    <property type="match status" value="1"/>
</dbReference>
<evidence type="ECO:0000256" key="3">
    <source>
        <dbReference type="ARBA" id="ARBA00022764"/>
    </source>
</evidence>